<feature type="region of interest" description="Disordered" evidence="11">
    <location>
        <begin position="800"/>
        <end position="821"/>
    </location>
</feature>
<feature type="domain" description="RCK N-terminal" evidence="15">
    <location>
        <begin position="401"/>
        <end position="490"/>
    </location>
</feature>
<evidence type="ECO:0000259" key="14">
    <source>
        <dbReference type="Pfam" id="PF03493"/>
    </source>
</evidence>
<reference evidence="16 17" key="1">
    <citation type="journal article" date="2019" name="Sci. Rep.">
        <title>Comparative genomics of chytrid fungi reveal insights into the obligate biotrophic and pathogenic lifestyle of Synchytrium endobioticum.</title>
        <authorList>
            <person name="van de Vossenberg B.T.L.H."/>
            <person name="Warris S."/>
            <person name="Nguyen H.D.T."/>
            <person name="van Gent-Pelzer M.P.E."/>
            <person name="Joly D.L."/>
            <person name="van de Geest H.C."/>
            <person name="Bonants P.J.M."/>
            <person name="Smith D.S."/>
            <person name="Levesque C.A."/>
            <person name="van der Lee T.A.J."/>
        </authorList>
    </citation>
    <scope>NUCLEOTIDE SEQUENCE [LARGE SCALE GENOMIC DNA]</scope>
    <source>
        <strain evidence="16 17">CBS 809.83</strain>
    </source>
</reference>
<evidence type="ECO:0000259" key="13">
    <source>
        <dbReference type="Pfam" id="PF00520"/>
    </source>
</evidence>
<feature type="domain" description="RCK N-terminal" evidence="15">
    <location>
        <begin position="820"/>
        <end position="914"/>
    </location>
</feature>
<evidence type="ECO:0000256" key="1">
    <source>
        <dbReference type="ARBA" id="ARBA00004141"/>
    </source>
</evidence>
<evidence type="ECO:0000259" key="15">
    <source>
        <dbReference type="Pfam" id="PF22614"/>
    </source>
</evidence>
<accession>A0A507EEV3</accession>
<keyword evidence="4 12" id="KW-0812">Transmembrane</keyword>
<keyword evidence="10" id="KW-0407">Ion channel</keyword>
<evidence type="ECO:0000256" key="7">
    <source>
        <dbReference type="ARBA" id="ARBA00022989"/>
    </source>
</evidence>
<evidence type="ECO:0000256" key="8">
    <source>
        <dbReference type="ARBA" id="ARBA00023065"/>
    </source>
</evidence>
<evidence type="ECO:0000256" key="2">
    <source>
        <dbReference type="ARBA" id="ARBA00022448"/>
    </source>
</evidence>
<feature type="domain" description="Calcium-activated potassium channel BK alpha subunit" evidence="14">
    <location>
        <begin position="546"/>
        <end position="657"/>
    </location>
</feature>
<sequence length="1250" mass="138726">MHTQFIPRDTFSVVLNDTLDEDVPLVKDARWYNVILWAPFILIPATIIGVRLIRYLWRIYQARVYGYDEDLFSDPLAELGLSINRGYRNTKHIRKIRKEVRKTERKLARNAGRESLGGGEESVSPARRFITGFAPLDAAEQYLWDLRRRTRRTWAEQFSPAAVRRWIETSRYARVWMVFQVGCTLFAIVNYVLLTYSIQRADKRLIKYLDLFLATMFLFDYAISFYTSEDRLRFYFNPASLVDLFSIVPPFVYVLISETSQYVWFLGLLRILRASRILRTYRLLSFSETEEKRELTILALSFMNFVFLSASIINALETINSTRVDSASLNNWHDSLYYIMVTFSTIGFGDLTPSSIPSRIIVILLIVVVIIFVPIQTGRIAEIYNSTSAYQRAKYSAETEHCHVILAGTVSYTAVIDFCREYFVADPEGHVVILNDEEPNLDVRKLLRHPFYRNRVVYLRGTALNVGDLKRCQAHVSTALFLLNLDATPADDAGGGEGEQLRVTRGVDAQILMQALVAKNAFPGLPIFGEVQDIRSQDLSQACGCDRVLCIDEIKMSILARNCLVPGLLTLVFNLVHTYKDAVVAATEVGSGGGGAAVQRGEAAAAFGYGTTWTTEYQHGAGHQIYGFKVPMGLVGVRFHHVVREVWMSFGAIVFAVMAGNSGFNSNPVRLNPGREYRFQHDDIVFCAAEGGADGGDELMLRIMLEYKDTAMRDELNLTELGKEMDAVVRASIQKTAGIGHTQPVAAAPTLESYASPAQHQSSHAELPAEVTNHIILCGSMTSRGIRHFVRCVRTSGITSISSSSTSSSEPSEPSISSPTSKTPIVCLLESVPDVAQDAIWTDILQYPNIMVVCGTPLKRSSLIQAGVERCAKMVVFAKNQKASAASGADLPDANSVFIVKMLQKEWPRTPFIVELVNGSNVKFFSSKDSDWNADNLQMQSILNNYALSIADRLALYKKVRTEGRSHEGNLAWRLYQFVWGAAGEDAGTAAANAAAKTDAKRRSKEKRQSKKFHRERKGVKDMPVEEVLFAADGADMPLSDLGGGGDGGDHDPIILAPAPQSSSYLSLPLVPAGASTVLDDLDSDADSDVSSQNGDAAGVPSVTQQQQPLTTAYLQRLVDEAELNATGVSPFPAYHFDRHFAAGMITTSSFMHSLLSQSYFRPYVVDVVRAMSTHITHRRIPTHCVGRKYSDVVLWFLERGVVPLGLYRRGAEAVKEPDGDDLPYVYTNCRGFDVVAADDLVFALDEVVS</sequence>
<dbReference type="SUPFAM" id="SSF81324">
    <property type="entry name" value="Voltage-gated potassium channels"/>
    <property type="match status" value="1"/>
</dbReference>
<feature type="transmembrane region" description="Helical" evidence="12">
    <location>
        <begin position="175"/>
        <end position="193"/>
    </location>
</feature>
<dbReference type="InterPro" id="IPR003148">
    <property type="entry name" value="RCK_N"/>
</dbReference>
<dbReference type="Pfam" id="PF03493">
    <property type="entry name" value="BK_channel_a"/>
    <property type="match status" value="1"/>
</dbReference>
<dbReference type="PANTHER" id="PTHR10027">
    <property type="entry name" value="CALCIUM-ACTIVATED POTASSIUM CHANNEL ALPHA CHAIN"/>
    <property type="match status" value="1"/>
</dbReference>
<dbReference type="PANTHER" id="PTHR10027:SF10">
    <property type="entry name" value="SLOWPOKE 2, ISOFORM D"/>
    <property type="match status" value="1"/>
</dbReference>
<feature type="transmembrane region" description="Helical" evidence="12">
    <location>
        <begin position="336"/>
        <end position="353"/>
    </location>
</feature>
<proteinExistence type="predicted"/>
<dbReference type="Proteomes" id="UP000318582">
    <property type="component" value="Unassembled WGS sequence"/>
</dbReference>
<keyword evidence="6" id="KW-0630">Potassium</keyword>
<keyword evidence="8" id="KW-0406">Ion transport</keyword>
<evidence type="ECO:0000256" key="4">
    <source>
        <dbReference type="ARBA" id="ARBA00022692"/>
    </source>
</evidence>
<dbReference type="Pfam" id="PF00520">
    <property type="entry name" value="Ion_trans"/>
    <property type="match status" value="1"/>
</dbReference>
<dbReference type="InterPro" id="IPR047871">
    <property type="entry name" value="K_chnl_Slo-like"/>
</dbReference>
<dbReference type="InterPro" id="IPR005821">
    <property type="entry name" value="Ion_trans_dom"/>
</dbReference>
<evidence type="ECO:0000256" key="10">
    <source>
        <dbReference type="ARBA" id="ARBA00023303"/>
    </source>
</evidence>
<organism evidence="16 17">
    <name type="scientific">Powellomyces hirtus</name>
    <dbReference type="NCBI Taxonomy" id="109895"/>
    <lineage>
        <taxon>Eukaryota</taxon>
        <taxon>Fungi</taxon>
        <taxon>Fungi incertae sedis</taxon>
        <taxon>Chytridiomycota</taxon>
        <taxon>Chytridiomycota incertae sedis</taxon>
        <taxon>Chytridiomycetes</taxon>
        <taxon>Spizellomycetales</taxon>
        <taxon>Powellomycetaceae</taxon>
        <taxon>Powellomyces</taxon>
    </lineage>
</organism>
<dbReference type="GO" id="GO:0005267">
    <property type="term" value="F:potassium channel activity"/>
    <property type="evidence" value="ECO:0007669"/>
    <property type="project" value="UniProtKB-KW"/>
</dbReference>
<keyword evidence="5" id="KW-0631">Potassium channel</keyword>
<comment type="subcellular location">
    <subcellularLocation>
        <location evidence="1">Membrane</location>
        <topology evidence="1">Multi-pass membrane protein</topology>
    </subcellularLocation>
</comment>
<dbReference type="AlphaFoldDB" id="A0A507EEV3"/>
<dbReference type="Gene3D" id="1.20.120.350">
    <property type="entry name" value="Voltage-gated potassium channels. Chain C"/>
    <property type="match status" value="1"/>
</dbReference>
<feature type="transmembrane region" description="Helical" evidence="12">
    <location>
        <begin position="296"/>
        <end position="316"/>
    </location>
</feature>
<evidence type="ECO:0000313" key="16">
    <source>
        <dbReference type="EMBL" id="TPX61710.1"/>
    </source>
</evidence>
<evidence type="ECO:0000256" key="3">
    <source>
        <dbReference type="ARBA" id="ARBA00022538"/>
    </source>
</evidence>
<evidence type="ECO:0008006" key="18">
    <source>
        <dbReference type="Google" id="ProtNLM"/>
    </source>
</evidence>
<feature type="region of interest" description="Disordered" evidence="11">
    <location>
        <begin position="1081"/>
        <end position="1105"/>
    </location>
</feature>
<dbReference type="Gene3D" id="1.10.287.70">
    <property type="match status" value="1"/>
</dbReference>
<feature type="compositionally biased region" description="Basic residues" evidence="11">
    <location>
        <begin position="1000"/>
        <end position="1018"/>
    </location>
</feature>
<dbReference type="EMBL" id="QEAQ01000006">
    <property type="protein sequence ID" value="TPX61710.1"/>
    <property type="molecule type" value="Genomic_DNA"/>
</dbReference>
<protein>
    <recommendedName>
        <fullName evidence="18">Ion transport domain-containing protein</fullName>
    </recommendedName>
</protein>
<feature type="transmembrane region" description="Helical" evidence="12">
    <location>
        <begin position="360"/>
        <end position="377"/>
    </location>
</feature>
<evidence type="ECO:0000256" key="5">
    <source>
        <dbReference type="ARBA" id="ARBA00022826"/>
    </source>
</evidence>
<evidence type="ECO:0000256" key="9">
    <source>
        <dbReference type="ARBA" id="ARBA00023136"/>
    </source>
</evidence>
<feature type="transmembrane region" description="Helical" evidence="12">
    <location>
        <begin position="205"/>
        <end position="223"/>
    </location>
</feature>
<feature type="transmembrane region" description="Helical" evidence="12">
    <location>
        <begin position="34"/>
        <end position="53"/>
    </location>
</feature>
<keyword evidence="3" id="KW-0633">Potassium transport</keyword>
<dbReference type="InterPro" id="IPR003929">
    <property type="entry name" value="K_chnl_BK_asu"/>
</dbReference>
<dbReference type="InterPro" id="IPR027359">
    <property type="entry name" value="Volt_channel_dom_sf"/>
</dbReference>
<evidence type="ECO:0000256" key="6">
    <source>
        <dbReference type="ARBA" id="ARBA00022958"/>
    </source>
</evidence>
<dbReference type="Pfam" id="PF22614">
    <property type="entry name" value="Slo-like_RCK"/>
    <property type="match status" value="2"/>
</dbReference>
<dbReference type="Gene3D" id="3.40.50.720">
    <property type="entry name" value="NAD(P)-binding Rossmann-like Domain"/>
    <property type="match status" value="2"/>
</dbReference>
<keyword evidence="2" id="KW-0813">Transport</keyword>
<comment type="caution">
    <text evidence="16">The sequence shown here is derived from an EMBL/GenBank/DDBJ whole genome shotgun (WGS) entry which is preliminary data.</text>
</comment>
<feature type="region of interest" description="Disordered" evidence="11">
    <location>
        <begin position="993"/>
        <end position="1018"/>
    </location>
</feature>
<name>A0A507EEV3_9FUNG</name>
<gene>
    <name evidence="16" type="ORF">PhCBS80983_g00970</name>
</gene>
<evidence type="ECO:0000313" key="17">
    <source>
        <dbReference type="Proteomes" id="UP000318582"/>
    </source>
</evidence>
<dbReference type="GO" id="GO:0016020">
    <property type="term" value="C:membrane"/>
    <property type="evidence" value="ECO:0007669"/>
    <property type="project" value="UniProtKB-SubCell"/>
</dbReference>
<feature type="domain" description="Ion transport" evidence="13">
    <location>
        <begin position="175"/>
        <end position="373"/>
    </location>
</feature>
<dbReference type="PRINTS" id="PR00169">
    <property type="entry name" value="KCHANNEL"/>
</dbReference>
<keyword evidence="17" id="KW-1185">Reference proteome</keyword>
<keyword evidence="9 12" id="KW-0472">Membrane</keyword>
<evidence type="ECO:0000256" key="11">
    <source>
        <dbReference type="SAM" id="MobiDB-lite"/>
    </source>
</evidence>
<keyword evidence="7 12" id="KW-1133">Transmembrane helix</keyword>
<evidence type="ECO:0000256" key="12">
    <source>
        <dbReference type="SAM" id="Phobius"/>
    </source>
</evidence>